<evidence type="ECO:0008006" key="3">
    <source>
        <dbReference type="Google" id="ProtNLM"/>
    </source>
</evidence>
<dbReference type="EMBL" id="LT669839">
    <property type="protein sequence ID" value="SHD75920.1"/>
    <property type="molecule type" value="Genomic_DNA"/>
</dbReference>
<dbReference type="Proteomes" id="UP000245423">
    <property type="component" value="Chromosome 1"/>
</dbReference>
<evidence type="ECO:0000313" key="1">
    <source>
        <dbReference type="EMBL" id="SHD75920.1"/>
    </source>
</evidence>
<gene>
    <name evidence="1" type="ORF">CUESP1_0534</name>
</gene>
<organism evidence="1 2">
    <name type="scientific">[Clostridium] ultunense Esp</name>
    <dbReference type="NCBI Taxonomy" id="1288971"/>
    <lineage>
        <taxon>Bacteria</taxon>
        <taxon>Bacillati</taxon>
        <taxon>Bacillota</taxon>
        <taxon>Tissierellia</taxon>
        <taxon>Tissierellales</taxon>
        <taxon>Tepidimicrobiaceae</taxon>
        <taxon>Schnuerera</taxon>
    </lineage>
</organism>
<sequence length="79" mass="8920">MKGGDTMKNKTLTTLFVDIDVSSKSITLCALDHEYNKLLNLKALNNQPGAESILDSIIKCLNSKQPKICCYCLRIYFYL</sequence>
<evidence type="ECO:0000313" key="2">
    <source>
        <dbReference type="Proteomes" id="UP000245423"/>
    </source>
</evidence>
<protein>
    <recommendedName>
        <fullName evidence="3">Transposase</fullName>
    </recommendedName>
</protein>
<accession>A0A1M4PKC6</accession>
<dbReference type="AlphaFoldDB" id="A0A1M4PKC6"/>
<name>A0A1M4PKC6_9FIRM</name>
<reference evidence="1 2" key="1">
    <citation type="submission" date="2016-11" db="EMBL/GenBank/DDBJ databases">
        <authorList>
            <person name="Manzoor S."/>
        </authorList>
    </citation>
    <scope>NUCLEOTIDE SEQUENCE [LARGE SCALE GENOMIC DNA]</scope>
    <source>
        <strain evidence="1">Clostridium ultunense strain Esp</strain>
    </source>
</reference>
<proteinExistence type="predicted"/>
<keyword evidence="2" id="KW-1185">Reference proteome</keyword>